<sequence>MTKLFLFIVNMSITASYVALAVIIIRLLLKRAPKIFSYLLWLVVAIRLLLPISFTSNLSILRLLQPKITTDTGYIEFIPQEIDMFKNPILDVGISQVSRFFSTSFPAATPMASTDLVKLMLWMGSIVWILGVIYLLLHSIISYLKVRANVRFATLVKDNIFEMDYISTPFVSGFFKPKIYIPIGINEREFSYILLHEQTHIRRRDYLIKPFAFILLIIHWFNPLIWLSYALMSKDMEMSCDEHVIDKMGNHIKGSYSTALLSLSINRNMFSTGSPLAFGESHVKARIKNILSYRQPSSWMVVGYMFVIAVLVIGCTANPKPLPQSLQQTSQSSYFGYNVEKFMDNKTLYVGNHTKVGGLVSGMPSPTGFEVTMLELQTKAQPYGAIIHYMISDDADTIIDETIDSEAFYRNSIMLLSLIDNVDYITFLIMENTGQYDGATYSITVKRDQVDKMFGEDVRHYASDETSMRQLIDRLYNVTATDSNIGEITEII</sequence>
<feature type="domain" description="DUF4825" evidence="3">
    <location>
        <begin position="343"/>
        <end position="434"/>
    </location>
</feature>
<organism evidence="4 5">
    <name type="scientific">Paenibacillus yanchengensis</name>
    <dbReference type="NCBI Taxonomy" id="2035833"/>
    <lineage>
        <taxon>Bacteria</taxon>
        <taxon>Bacillati</taxon>
        <taxon>Bacillota</taxon>
        <taxon>Bacilli</taxon>
        <taxon>Bacillales</taxon>
        <taxon>Paenibacillaceae</taxon>
        <taxon>Paenibacillus</taxon>
    </lineage>
</organism>
<dbReference type="Pfam" id="PF16107">
    <property type="entry name" value="DUF4825"/>
    <property type="match status" value="1"/>
</dbReference>
<dbReference type="PANTHER" id="PTHR34978:SF3">
    <property type="entry name" value="SLR0241 PROTEIN"/>
    <property type="match status" value="1"/>
</dbReference>
<evidence type="ECO:0000259" key="2">
    <source>
        <dbReference type="Pfam" id="PF05569"/>
    </source>
</evidence>
<feature type="domain" description="Peptidase M56" evidence="2">
    <location>
        <begin position="7"/>
        <end position="290"/>
    </location>
</feature>
<dbReference type="RefSeq" id="WP_377770221.1">
    <property type="nucleotide sequence ID" value="NZ_JBHUHO010000013.1"/>
</dbReference>
<evidence type="ECO:0000259" key="3">
    <source>
        <dbReference type="Pfam" id="PF16107"/>
    </source>
</evidence>
<keyword evidence="5" id="KW-1185">Reference proteome</keyword>
<gene>
    <name evidence="4" type="ORF">ACFSJH_05535</name>
</gene>
<dbReference type="CDD" id="cd07341">
    <property type="entry name" value="M56_BlaR1_MecR1_like"/>
    <property type="match status" value="1"/>
</dbReference>
<feature type="transmembrane region" description="Helical" evidence="1">
    <location>
        <begin position="211"/>
        <end position="229"/>
    </location>
</feature>
<protein>
    <submittedName>
        <fullName evidence="4">M56 family metallopeptidase</fullName>
    </submittedName>
</protein>
<keyword evidence="1" id="KW-0472">Membrane</keyword>
<dbReference type="EMBL" id="JBHUHO010000013">
    <property type="protein sequence ID" value="MFD2115197.1"/>
    <property type="molecule type" value="Genomic_DNA"/>
</dbReference>
<name>A0ABW4YHQ7_9BACL</name>
<keyword evidence="1" id="KW-1133">Transmembrane helix</keyword>
<comment type="caution">
    <text evidence="4">The sequence shown here is derived from an EMBL/GenBank/DDBJ whole genome shotgun (WGS) entry which is preliminary data.</text>
</comment>
<dbReference type="PANTHER" id="PTHR34978">
    <property type="entry name" value="POSSIBLE SENSOR-TRANSDUCER PROTEIN BLAR"/>
    <property type="match status" value="1"/>
</dbReference>
<feature type="transmembrane region" description="Helical" evidence="1">
    <location>
        <begin position="119"/>
        <end position="137"/>
    </location>
</feature>
<dbReference type="InterPro" id="IPR008756">
    <property type="entry name" value="Peptidase_M56"/>
</dbReference>
<evidence type="ECO:0000313" key="5">
    <source>
        <dbReference type="Proteomes" id="UP001597362"/>
    </source>
</evidence>
<keyword evidence="1" id="KW-0812">Transmembrane</keyword>
<evidence type="ECO:0000313" key="4">
    <source>
        <dbReference type="EMBL" id="MFD2115197.1"/>
    </source>
</evidence>
<feature type="transmembrane region" description="Helical" evidence="1">
    <location>
        <begin position="6"/>
        <end position="28"/>
    </location>
</feature>
<dbReference type="InterPro" id="IPR052173">
    <property type="entry name" value="Beta-lactam_resp_regulator"/>
</dbReference>
<dbReference type="Pfam" id="PF05569">
    <property type="entry name" value="Peptidase_M56"/>
    <property type="match status" value="1"/>
</dbReference>
<reference evidence="5" key="1">
    <citation type="journal article" date="2019" name="Int. J. Syst. Evol. Microbiol.">
        <title>The Global Catalogue of Microorganisms (GCM) 10K type strain sequencing project: providing services to taxonomists for standard genome sequencing and annotation.</title>
        <authorList>
            <consortium name="The Broad Institute Genomics Platform"/>
            <consortium name="The Broad Institute Genome Sequencing Center for Infectious Disease"/>
            <person name="Wu L."/>
            <person name="Ma J."/>
        </authorList>
    </citation>
    <scope>NUCLEOTIDE SEQUENCE [LARGE SCALE GENOMIC DNA]</scope>
    <source>
        <strain evidence="5">GH52</strain>
    </source>
</reference>
<accession>A0ABW4YHQ7</accession>
<dbReference type="InterPro" id="IPR032250">
    <property type="entry name" value="DUF4825"/>
</dbReference>
<feature type="transmembrane region" description="Helical" evidence="1">
    <location>
        <begin position="298"/>
        <end position="317"/>
    </location>
</feature>
<feature type="transmembrane region" description="Helical" evidence="1">
    <location>
        <begin position="35"/>
        <end position="54"/>
    </location>
</feature>
<evidence type="ECO:0000256" key="1">
    <source>
        <dbReference type="SAM" id="Phobius"/>
    </source>
</evidence>
<dbReference type="Proteomes" id="UP001597362">
    <property type="component" value="Unassembled WGS sequence"/>
</dbReference>
<proteinExistence type="predicted"/>